<evidence type="ECO:0000256" key="1">
    <source>
        <dbReference type="ARBA" id="ARBA00022603"/>
    </source>
</evidence>
<dbReference type="GO" id="GO:0005737">
    <property type="term" value="C:cytoplasm"/>
    <property type="evidence" value="ECO:0007669"/>
    <property type="project" value="TreeGrafter"/>
</dbReference>
<comment type="caution">
    <text evidence="5">The sequence shown here is derived from an EMBL/GenBank/DDBJ whole genome shotgun (WGS) entry which is preliminary data.</text>
</comment>
<dbReference type="GO" id="GO:0008170">
    <property type="term" value="F:N-methyltransferase activity"/>
    <property type="evidence" value="ECO:0007669"/>
    <property type="project" value="UniProtKB-ARBA"/>
</dbReference>
<keyword evidence="3" id="KW-0949">S-adenosyl-L-methionine</keyword>
<keyword evidence="6" id="KW-1185">Reference proteome</keyword>
<dbReference type="AlphaFoldDB" id="A0A834XW80"/>
<name>A0A834XW80_APHGI</name>
<keyword evidence="1" id="KW-0489">Methyltransferase</keyword>
<evidence type="ECO:0000313" key="6">
    <source>
        <dbReference type="Proteomes" id="UP000639338"/>
    </source>
</evidence>
<evidence type="ECO:0000256" key="2">
    <source>
        <dbReference type="ARBA" id="ARBA00022679"/>
    </source>
</evidence>
<dbReference type="InterPro" id="IPR001214">
    <property type="entry name" value="SET_dom"/>
</dbReference>
<evidence type="ECO:0000259" key="4">
    <source>
        <dbReference type="Pfam" id="PF00856"/>
    </source>
</evidence>
<dbReference type="PANTHER" id="PTHR46165">
    <property type="entry name" value="SET AND MYND DOMAIN-CONTAINING PROTEIN 4"/>
    <property type="match status" value="1"/>
</dbReference>
<organism evidence="5 6">
    <name type="scientific">Aphidius gifuensis</name>
    <name type="common">Parasitoid wasp</name>
    <dbReference type="NCBI Taxonomy" id="684658"/>
    <lineage>
        <taxon>Eukaryota</taxon>
        <taxon>Metazoa</taxon>
        <taxon>Ecdysozoa</taxon>
        <taxon>Arthropoda</taxon>
        <taxon>Hexapoda</taxon>
        <taxon>Insecta</taxon>
        <taxon>Pterygota</taxon>
        <taxon>Neoptera</taxon>
        <taxon>Endopterygota</taxon>
        <taxon>Hymenoptera</taxon>
        <taxon>Apocrita</taxon>
        <taxon>Ichneumonoidea</taxon>
        <taxon>Braconidae</taxon>
        <taxon>Aphidiinae</taxon>
        <taxon>Aphidius</taxon>
    </lineage>
</organism>
<dbReference type="Gene3D" id="2.170.270.10">
    <property type="entry name" value="SET domain"/>
    <property type="match status" value="1"/>
</dbReference>
<dbReference type="GO" id="GO:0042826">
    <property type="term" value="F:histone deacetylase binding"/>
    <property type="evidence" value="ECO:0007669"/>
    <property type="project" value="TreeGrafter"/>
</dbReference>
<accession>A0A834XW80</accession>
<dbReference type="GO" id="GO:0008757">
    <property type="term" value="F:S-adenosylmethionine-dependent methyltransferase activity"/>
    <property type="evidence" value="ECO:0007669"/>
    <property type="project" value="UniProtKB-ARBA"/>
</dbReference>
<dbReference type="Proteomes" id="UP000639338">
    <property type="component" value="Unassembled WGS sequence"/>
</dbReference>
<dbReference type="SUPFAM" id="SSF82199">
    <property type="entry name" value="SET domain"/>
    <property type="match status" value="1"/>
</dbReference>
<dbReference type="OrthoDB" id="5945798at2759"/>
<keyword evidence="2" id="KW-0808">Transferase</keyword>
<reference evidence="5 6" key="1">
    <citation type="submission" date="2020-08" db="EMBL/GenBank/DDBJ databases">
        <title>Aphidius gifuensis genome sequencing and assembly.</title>
        <authorList>
            <person name="Du Z."/>
        </authorList>
    </citation>
    <scope>NUCLEOTIDE SEQUENCE [LARGE SCALE GENOMIC DNA]</scope>
    <source>
        <strain evidence="5">YNYX2018</strain>
        <tissue evidence="5">Adults</tissue>
    </source>
</reference>
<evidence type="ECO:0000313" key="5">
    <source>
        <dbReference type="EMBL" id="KAF7992289.1"/>
    </source>
</evidence>
<dbReference type="PANTHER" id="PTHR46165:SF6">
    <property type="entry name" value="SET AND MYND DOMAIN-CONTAINING PROTEIN 4-LIKE PROTEIN"/>
    <property type="match status" value="1"/>
</dbReference>
<dbReference type="GO" id="GO:0008276">
    <property type="term" value="F:protein methyltransferase activity"/>
    <property type="evidence" value="ECO:0007669"/>
    <property type="project" value="UniProtKB-ARBA"/>
</dbReference>
<evidence type="ECO:0000256" key="3">
    <source>
        <dbReference type="ARBA" id="ARBA00022691"/>
    </source>
</evidence>
<dbReference type="GO" id="GO:0032259">
    <property type="term" value="P:methylation"/>
    <property type="evidence" value="ECO:0007669"/>
    <property type="project" value="UniProtKB-KW"/>
</dbReference>
<dbReference type="InterPro" id="IPR052097">
    <property type="entry name" value="SET-MYND_domain_protein"/>
</dbReference>
<dbReference type="EMBL" id="JACMRX010000003">
    <property type="protein sequence ID" value="KAF7992289.1"/>
    <property type="molecule type" value="Genomic_DNA"/>
</dbReference>
<feature type="domain" description="SET" evidence="4">
    <location>
        <begin position="182"/>
        <end position="232"/>
    </location>
</feature>
<dbReference type="Pfam" id="PF00856">
    <property type="entry name" value="SET"/>
    <property type="match status" value="1"/>
</dbReference>
<dbReference type="InterPro" id="IPR046341">
    <property type="entry name" value="SET_dom_sf"/>
</dbReference>
<gene>
    <name evidence="5" type="ORF">HCN44_001614</name>
</gene>
<protein>
    <recommendedName>
        <fullName evidence="4">SET domain-containing protein</fullName>
    </recommendedName>
</protein>
<sequence length="361" mass="40903">MESRTKEKYDDGGGGGGDNAKWTIDMIKTIMLDLSNNSKLKDEKRIKKILEDLNNGSSGWIIPTPIIESKNALKSIAHRNEDPLTKGFTNGKLDPDKYASVYSLISHCYKNLEKESTSLVGCIITGYFLMQTNKAIENCSGNLKLLKENELFVFIVGLIERNNWIMAVNIFEAGFFTDGQDALPSMTVIAPGASFYNHSCNPMINRNICGGYMISTAICPIKKGQQIFETYGEAYFTEEKKERQVYLNDHHFICKCEACINNWPIPVNIDISKVTPDHEISRVEIVKLSREISQLSSISYDFYRENNKIKDISESLNEGIRLAVVLRQLFKQNSLEVVETIRVLMRIIRLATMVPFVSLQK</sequence>
<dbReference type="GO" id="GO:0005634">
    <property type="term" value="C:nucleus"/>
    <property type="evidence" value="ECO:0007669"/>
    <property type="project" value="TreeGrafter"/>
</dbReference>
<proteinExistence type="predicted"/>